<reference evidence="1" key="1">
    <citation type="submission" date="2019-08" db="EMBL/GenBank/DDBJ databases">
        <authorList>
            <person name="Kucharzyk K."/>
            <person name="Murdoch R.W."/>
            <person name="Higgins S."/>
            <person name="Loffler F."/>
        </authorList>
    </citation>
    <scope>NUCLEOTIDE SEQUENCE</scope>
</reference>
<dbReference type="AlphaFoldDB" id="A0A644XGJ2"/>
<proteinExistence type="predicted"/>
<sequence>MGSYFKTMYNTHNQSFAESTQASYSCQLHVNLINIRLMIIEINFLNDQKKYVEQICGTKNITFKRFNEVISASDEEMEIVCSLTNLVSNEEVRKSRRWKTFCRLFDETYKERIRLFWILKHTETESMIIKPECKKMLILFIASLWKLKLFNNGSVDQLIHTCNEYFDLRIDKEKIKQEFYKLDVSMAEMVVQAMNSVIEKNKFKLKLDE</sequence>
<organism evidence="1">
    <name type="scientific">bioreactor metagenome</name>
    <dbReference type="NCBI Taxonomy" id="1076179"/>
    <lineage>
        <taxon>unclassified sequences</taxon>
        <taxon>metagenomes</taxon>
        <taxon>ecological metagenomes</taxon>
    </lineage>
</organism>
<accession>A0A644XGJ2</accession>
<comment type="caution">
    <text evidence="1">The sequence shown here is derived from an EMBL/GenBank/DDBJ whole genome shotgun (WGS) entry which is preliminary data.</text>
</comment>
<gene>
    <name evidence="1" type="ORF">SDC9_61245</name>
</gene>
<evidence type="ECO:0000313" key="1">
    <source>
        <dbReference type="EMBL" id="MPM14881.1"/>
    </source>
</evidence>
<protein>
    <submittedName>
        <fullName evidence="1">Uncharacterized protein</fullName>
    </submittedName>
</protein>
<dbReference type="EMBL" id="VSSQ01002352">
    <property type="protein sequence ID" value="MPM14881.1"/>
    <property type="molecule type" value="Genomic_DNA"/>
</dbReference>
<name>A0A644XGJ2_9ZZZZ</name>